<dbReference type="CDD" id="cd19941">
    <property type="entry name" value="TIL"/>
    <property type="match status" value="1"/>
</dbReference>
<dbReference type="GO" id="GO:0031012">
    <property type="term" value="C:extracellular matrix"/>
    <property type="evidence" value="ECO:0007669"/>
    <property type="project" value="TreeGrafter"/>
</dbReference>
<keyword evidence="3" id="KW-0677">Repeat</keyword>
<evidence type="ECO:0000313" key="8">
    <source>
        <dbReference type="Proteomes" id="UP000472270"/>
    </source>
</evidence>
<dbReference type="SMART" id="SM00832">
    <property type="entry name" value="C8"/>
    <property type="match status" value="1"/>
</dbReference>
<protein>
    <recommendedName>
        <fullName evidence="6">VWFD domain-containing protein</fullName>
    </recommendedName>
</protein>
<dbReference type="Ensembl" id="ENSSRHT00000104768.1">
    <property type="protein sequence ID" value="ENSSRHP00000102014.1"/>
    <property type="gene ID" value="ENSSRHG00000049965.1"/>
</dbReference>
<name>A0A673NID5_9TELE</name>
<keyword evidence="5" id="KW-0325">Glycoprotein</keyword>
<evidence type="ECO:0000256" key="3">
    <source>
        <dbReference type="ARBA" id="ARBA00022737"/>
    </source>
</evidence>
<organism evidence="7 8">
    <name type="scientific">Sinocyclocheilus rhinocerous</name>
    <dbReference type="NCBI Taxonomy" id="307959"/>
    <lineage>
        <taxon>Eukaryota</taxon>
        <taxon>Metazoa</taxon>
        <taxon>Chordata</taxon>
        <taxon>Craniata</taxon>
        <taxon>Vertebrata</taxon>
        <taxon>Euteleostomi</taxon>
        <taxon>Actinopterygii</taxon>
        <taxon>Neopterygii</taxon>
        <taxon>Teleostei</taxon>
        <taxon>Ostariophysi</taxon>
        <taxon>Cypriniformes</taxon>
        <taxon>Cyprinidae</taxon>
        <taxon>Cyprininae</taxon>
        <taxon>Sinocyclocheilus</taxon>
    </lineage>
</organism>
<keyword evidence="8" id="KW-1185">Reference proteome</keyword>
<evidence type="ECO:0000256" key="4">
    <source>
        <dbReference type="ARBA" id="ARBA00023157"/>
    </source>
</evidence>
<feature type="domain" description="VWFD" evidence="6">
    <location>
        <begin position="341"/>
        <end position="416"/>
    </location>
</feature>
<comment type="subcellular location">
    <subcellularLocation>
        <location evidence="1">Secreted</location>
    </subcellularLocation>
</comment>
<dbReference type="PANTHER" id="PTHR11339:SF408">
    <property type="entry name" value="MUCIN-5B"/>
    <property type="match status" value="1"/>
</dbReference>
<dbReference type="SUPFAM" id="SSF57567">
    <property type="entry name" value="Serine protease inhibitors"/>
    <property type="match status" value="1"/>
</dbReference>
<evidence type="ECO:0000259" key="6">
    <source>
        <dbReference type="PROSITE" id="PS51233"/>
    </source>
</evidence>
<dbReference type="GO" id="GO:0005615">
    <property type="term" value="C:extracellular space"/>
    <property type="evidence" value="ECO:0007669"/>
    <property type="project" value="TreeGrafter"/>
</dbReference>
<evidence type="ECO:0000256" key="5">
    <source>
        <dbReference type="ARBA" id="ARBA00023180"/>
    </source>
</evidence>
<dbReference type="Proteomes" id="UP000472270">
    <property type="component" value="Unassembled WGS sequence"/>
</dbReference>
<keyword evidence="4" id="KW-1015">Disulfide bond</keyword>
<evidence type="ECO:0000256" key="1">
    <source>
        <dbReference type="ARBA" id="ARBA00004613"/>
    </source>
</evidence>
<reference evidence="7" key="1">
    <citation type="submission" date="2025-08" db="UniProtKB">
        <authorList>
            <consortium name="Ensembl"/>
        </authorList>
    </citation>
    <scope>IDENTIFICATION</scope>
</reference>
<dbReference type="InterPro" id="IPR036084">
    <property type="entry name" value="Ser_inhib-like_sf"/>
</dbReference>
<dbReference type="PANTHER" id="PTHR11339">
    <property type="entry name" value="EXTRACELLULAR MATRIX GLYCOPROTEIN RELATED"/>
    <property type="match status" value="1"/>
</dbReference>
<keyword evidence="2" id="KW-0964">Secreted</keyword>
<dbReference type="InterPro" id="IPR001846">
    <property type="entry name" value="VWF_type-D"/>
</dbReference>
<accession>A0A673NID5</accession>
<dbReference type="SMART" id="SM00215">
    <property type="entry name" value="VWC_out"/>
    <property type="match status" value="1"/>
</dbReference>
<dbReference type="SMART" id="SM00216">
    <property type="entry name" value="VWD"/>
    <property type="match status" value="1"/>
</dbReference>
<dbReference type="Pfam" id="PF08742">
    <property type="entry name" value="C8"/>
    <property type="match status" value="1"/>
</dbReference>
<sequence>DGNYFQLPASCNYILTSHCSASYEDFNIQLRHQVVNNEATISKITMKLQGTVIELTKGSLSVNGQIVTLPFSSSGVFIEKMTSYISVKAVLGLVAMWNEDDSFMVKLDDKYKNQTCGLCGDFNGIEVYNEFISDGNTQSVSDYGNLWKMDGPTEVCKEDTLPLEENCGDEVRHAIVIFLCLHRNNKQLSRVSIDSFVQVCMKDLCHCNGTSGSFCLCKSIGEYSRQCVHAGGKPEEWRSEYFCPHPCPESMIHQECGNPCTDTCTNPEIGQVCEHHCIDGCFCPPGTVFDDIHNTGCIPHSECSCVLGGKIFASGENYTSSCRDCTCEQGQWNCIQKDCPHSCSVEGGSHITSYDGKAYTFHGDCTYVLSKVCTSLCTEFTVQGDLVKCGVTETETCLKSVTLALLDGTNVSTKMD</sequence>
<dbReference type="Pfam" id="PF00094">
    <property type="entry name" value="VWD"/>
    <property type="match status" value="2"/>
</dbReference>
<dbReference type="FunFam" id="2.10.25.10:FF:000153">
    <property type="entry name" value="MUC5B isoform 1"/>
    <property type="match status" value="1"/>
</dbReference>
<dbReference type="InterPro" id="IPR002919">
    <property type="entry name" value="TIL_dom"/>
</dbReference>
<proteinExistence type="predicted"/>
<dbReference type="InterPro" id="IPR001007">
    <property type="entry name" value="VWF_dom"/>
</dbReference>
<dbReference type="Gene3D" id="2.10.25.10">
    <property type="entry name" value="Laminin"/>
    <property type="match status" value="1"/>
</dbReference>
<dbReference type="AlphaFoldDB" id="A0A673NID5"/>
<dbReference type="InterPro" id="IPR014853">
    <property type="entry name" value="VWF/SSPO/ZAN-like_Cys-rich_dom"/>
</dbReference>
<evidence type="ECO:0000256" key="2">
    <source>
        <dbReference type="ARBA" id="ARBA00022525"/>
    </source>
</evidence>
<dbReference type="InterPro" id="IPR050780">
    <property type="entry name" value="Mucin_vWF_Thrombospondin_sf"/>
</dbReference>
<feature type="domain" description="VWFD" evidence="6">
    <location>
        <begin position="1"/>
        <end position="157"/>
    </location>
</feature>
<evidence type="ECO:0000313" key="7">
    <source>
        <dbReference type="Ensembl" id="ENSSRHP00000102014.1"/>
    </source>
</evidence>
<dbReference type="PROSITE" id="PS51233">
    <property type="entry name" value="VWFD"/>
    <property type="match status" value="2"/>
</dbReference>
<reference evidence="7" key="2">
    <citation type="submission" date="2025-09" db="UniProtKB">
        <authorList>
            <consortium name="Ensembl"/>
        </authorList>
    </citation>
    <scope>IDENTIFICATION</scope>
</reference>
<dbReference type="Pfam" id="PF01826">
    <property type="entry name" value="TIL"/>
    <property type="match status" value="1"/>
</dbReference>